<evidence type="ECO:0000256" key="7">
    <source>
        <dbReference type="ARBA" id="ARBA00023136"/>
    </source>
</evidence>
<evidence type="ECO:0000259" key="9">
    <source>
        <dbReference type="Pfam" id="PF17171"/>
    </source>
</evidence>
<comment type="subcellular location">
    <subcellularLocation>
        <location evidence="1">Mitochondrion outer membrane</location>
    </subcellularLocation>
</comment>
<proteinExistence type="inferred from homology"/>
<evidence type="ECO:0000313" key="10">
    <source>
        <dbReference type="Proteomes" id="UP000492821"/>
    </source>
</evidence>
<keyword evidence="3" id="KW-0813">Transport</keyword>
<dbReference type="InterPro" id="IPR033468">
    <property type="entry name" value="Metaxin_GST"/>
</dbReference>
<dbReference type="WBParaSite" id="Pan_g10961.t1">
    <property type="protein sequence ID" value="Pan_g10961.t1"/>
    <property type="gene ID" value="Pan_g10961"/>
</dbReference>
<evidence type="ECO:0000313" key="11">
    <source>
        <dbReference type="WBParaSite" id="Pan_g10961.t1"/>
    </source>
</evidence>
<dbReference type="InterPro" id="IPR036282">
    <property type="entry name" value="Glutathione-S-Trfase_C_sf"/>
</dbReference>
<keyword evidence="10" id="KW-1185">Reference proteome</keyword>
<feature type="domain" description="Mitochondrial outer membrane transport complex Sam37/metaxin N-terminal" evidence="8">
    <location>
        <begin position="74"/>
        <end position="176"/>
    </location>
</feature>
<evidence type="ECO:0000256" key="2">
    <source>
        <dbReference type="ARBA" id="ARBA00009170"/>
    </source>
</evidence>
<dbReference type="InterPro" id="IPR019564">
    <property type="entry name" value="Sam37/metaxin_N"/>
</dbReference>
<reference evidence="10" key="1">
    <citation type="journal article" date="2013" name="Genetics">
        <title>The draft genome and transcriptome of Panagrellus redivivus are shaped by the harsh demands of a free-living lifestyle.</title>
        <authorList>
            <person name="Srinivasan J."/>
            <person name="Dillman A.R."/>
            <person name="Macchietto M.G."/>
            <person name="Heikkinen L."/>
            <person name="Lakso M."/>
            <person name="Fracchia K.M."/>
            <person name="Antoshechkin I."/>
            <person name="Mortazavi A."/>
            <person name="Wong G."/>
            <person name="Sternberg P.W."/>
        </authorList>
    </citation>
    <scope>NUCLEOTIDE SEQUENCE [LARGE SCALE GENOMIC DNA]</scope>
    <source>
        <strain evidence="10">MT8872</strain>
    </source>
</reference>
<dbReference type="PANTHER" id="PTHR12289">
    <property type="entry name" value="METAXIN RELATED"/>
    <property type="match status" value="1"/>
</dbReference>
<dbReference type="AlphaFoldDB" id="A0A7E4UNR5"/>
<dbReference type="GO" id="GO:0001401">
    <property type="term" value="C:SAM complex"/>
    <property type="evidence" value="ECO:0007669"/>
    <property type="project" value="InterPro"/>
</dbReference>
<keyword evidence="6" id="KW-0496">Mitochondrion</keyword>
<evidence type="ECO:0000256" key="3">
    <source>
        <dbReference type="ARBA" id="ARBA00022448"/>
    </source>
</evidence>
<dbReference type="GO" id="GO:0015031">
    <property type="term" value="P:protein transport"/>
    <property type="evidence" value="ECO:0007669"/>
    <property type="project" value="UniProtKB-KW"/>
</dbReference>
<feature type="domain" description="Metaxin glutathione S-transferase" evidence="9">
    <location>
        <begin position="201"/>
        <end position="263"/>
    </location>
</feature>
<keyword evidence="7" id="KW-0472">Membrane</keyword>
<evidence type="ECO:0000256" key="4">
    <source>
        <dbReference type="ARBA" id="ARBA00022787"/>
    </source>
</evidence>
<dbReference type="Proteomes" id="UP000492821">
    <property type="component" value="Unassembled WGS sequence"/>
</dbReference>
<dbReference type="Gene3D" id="1.20.1050.10">
    <property type="match status" value="1"/>
</dbReference>
<evidence type="ECO:0000259" key="8">
    <source>
        <dbReference type="Pfam" id="PF10568"/>
    </source>
</evidence>
<evidence type="ECO:0000256" key="5">
    <source>
        <dbReference type="ARBA" id="ARBA00022927"/>
    </source>
</evidence>
<dbReference type="Pfam" id="PF10568">
    <property type="entry name" value="Tom37"/>
    <property type="match status" value="1"/>
</dbReference>
<evidence type="ECO:0000256" key="1">
    <source>
        <dbReference type="ARBA" id="ARBA00004294"/>
    </source>
</evidence>
<evidence type="ECO:0000256" key="6">
    <source>
        <dbReference type="ARBA" id="ARBA00023128"/>
    </source>
</evidence>
<keyword evidence="5" id="KW-0653">Protein transport</keyword>
<dbReference type="Pfam" id="PF17171">
    <property type="entry name" value="GST_C_6"/>
    <property type="match status" value="1"/>
</dbReference>
<keyword evidence="4" id="KW-1000">Mitochondrion outer membrane</keyword>
<reference evidence="11" key="2">
    <citation type="submission" date="2020-10" db="UniProtKB">
        <authorList>
            <consortium name="WormBaseParasite"/>
        </authorList>
    </citation>
    <scope>IDENTIFICATION</scope>
</reference>
<dbReference type="InterPro" id="IPR050931">
    <property type="entry name" value="Mito_Protein_Transport_Metaxin"/>
</dbReference>
<dbReference type="SUPFAM" id="SSF47616">
    <property type="entry name" value="GST C-terminal domain-like"/>
    <property type="match status" value="1"/>
</dbReference>
<accession>A0A7E4UNR5</accession>
<dbReference type="GO" id="GO:0007005">
    <property type="term" value="P:mitochondrion organization"/>
    <property type="evidence" value="ECO:0007669"/>
    <property type="project" value="TreeGrafter"/>
</dbReference>
<name>A0A7E4UNR5_PANRE</name>
<dbReference type="PANTHER" id="PTHR12289:SF38">
    <property type="entry name" value="METAXIN-2"/>
    <property type="match status" value="1"/>
</dbReference>
<protein>
    <submittedName>
        <fullName evidence="11">Thioredoxin-like_fold domain-containing protein</fullName>
    </submittedName>
</protein>
<organism evidence="10 11">
    <name type="scientific">Panagrellus redivivus</name>
    <name type="common">Microworm</name>
    <dbReference type="NCBI Taxonomy" id="6233"/>
    <lineage>
        <taxon>Eukaryota</taxon>
        <taxon>Metazoa</taxon>
        <taxon>Ecdysozoa</taxon>
        <taxon>Nematoda</taxon>
        <taxon>Chromadorea</taxon>
        <taxon>Rhabditida</taxon>
        <taxon>Tylenchina</taxon>
        <taxon>Panagrolaimomorpha</taxon>
        <taxon>Panagrolaimoidea</taxon>
        <taxon>Panagrolaimidae</taxon>
        <taxon>Panagrellus</taxon>
    </lineage>
</organism>
<sequence length="272" mass="30972">MSWSNQNPSNEPSESSHLVDSLVKTLKNADADWKNVCMVMPEPKTQSLIYEYAEHLAIRSLLKIVDLPITARHYPNAVDMSPTGHVPFLLINEKIVAGYSNIVEFIELKGIKLSTTRTPSENTDIVALSSLIDEDLRHLEMYVTWIDDETYHKVTKPRTASVYTFPLDSIVPRIRRNTMRQYLVSRQYAKLTEKQVGEKAEAICLALSQRLGSRKYFVGETASELDAVVFGHLFTILTTELPCLILVNAIKKYPTLIDFVARIEEELFPNRQ</sequence>
<comment type="similarity">
    <text evidence="2">Belongs to the metaxin family.</text>
</comment>